<proteinExistence type="predicted"/>
<evidence type="ECO:0000256" key="1">
    <source>
        <dbReference type="ARBA" id="ARBA00022729"/>
    </source>
</evidence>
<comment type="caution">
    <text evidence="4">The sequence shown here is derived from an EMBL/GenBank/DDBJ whole genome shotgun (WGS) entry which is preliminary data.</text>
</comment>
<dbReference type="SUPFAM" id="SSF56925">
    <property type="entry name" value="OMPA-like"/>
    <property type="match status" value="1"/>
</dbReference>
<evidence type="ECO:0000259" key="3">
    <source>
        <dbReference type="Pfam" id="PF13505"/>
    </source>
</evidence>
<organism evidence="4 5">
    <name type="scientific">Paracoccus acridae</name>
    <dbReference type="NCBI Taxonomy" id="1795310"/>
    <lineage>
        <taxon>Bacteria</taxon>
        <taxon>Pseudomonadati</taxon>
        <taxon>Pseudomonadota</taxon>
        <taxon>Alphaproteobacteria</taxon>
        <taxon>Rhodobacterales</taxon>
        <taxon>Paracoccaceae</taxon>
        <taxon>Paracoccus</taxon>
    </lineage>
</organism>
<protein>
    <submittedName>
        <fullName evidence="4">Membrane protein</fullName>
    </submittedName>
</protein>
<dbReference type="RefSeq" id="WP_188713731.1">
    <property type="nucleotide sequence ID" value="NZ_BMIV01000001.1"/>
</dbReference>
<name>A0ABQ1VCY6_9RHOB</name>
<feature type="chain" id="PRO_5046458523" evidence="2">
    <location>
        <begin position="22"/>
        <end position="174"/>
    </location>
</feature>
<keyword evidence="5" id="KW-1185">Reference proteome</keyword>
<dbReference type="Pfam" id="PF13505">
    <property type="entry name" value="OMP_b-brl"/>
    <property type="match status" value="1"/>
</dbReference>
<feature type="signal peptide" evidence="2">
    <location>
        <begin position="1"/>
        <end position="21"/>
    </location>
</feature>
<evidence type="ECO:0000256" key="2">
    <source>
        <dbReference type="SAM" id="SignalP"/>
    </source>
</evidence>
<sequence>MRKHLAAGAAFLALSMTSAFADDWSGFYAGAGIGSLEVDTDVPGIKENDTAYGIHAGYRFDAGQWVLGGEFEHDWTDIDLVPGAISVDRVMRLKATAGYDLGRTLVYLAAGTAKVNVDGLGDDWGGFYGLGAAYAVTPQANVSLELLEHNFSNIGGSGIDADAWSANVRASWKF</sequence>
<dbReference type="Proteomes" id="UP000640509">
    <property type="component" value="Unassembled WGS sequence"/>
</dbReference>
<evidence type="ECO:0000313" key="4">
    <source>
        <dbReference type="EMBL" id="GGF54367.1"/>
    </source>
</evidence>
<dbReference type="Gene3D" id="2.40.160.20">
    <property type="match status" value="1"/>
</dbReference>
<dbReference type="EMBL" id="BMIV01000001">
    <property type="protein sequence ID" value="GGF54367.1"/>
    <property type="molecule type" value="Genomic_DNA"/>
</dbReference>
<dbReference type="InterPro" id="IPR011250">
    <property type="entry name" value="OMP/PagP_B-barrel"/>
</dbReference>
<dbReference type="InterPro" id="IPR027385">
    <property type="entry name" value="Beta-barrel_OMP"/>
</dbReference>
<accession>A0ABQ1VCY6</accession>
<reference evidence="5" key="1">
    <citation type="journal article" date="2019" name="Int. J. Syst. Evol. Microbiol.">
        <title>The Global Catalogue of Microorganisms (GCM) 10K type strain sequencing project: providing services to taxonomists for standard genome sequencing and annotation.</title>
        <authorList>
            <consortium name="The Broad Institute Genomics Platform"/>
            <consortium name="The Broad Institute Genome Sequencing Center for Infectious Disease"/>
            <person name="Wu L."/>
            <person name="Ma J."/>
        </authorList>
    </citation>
    <scope>NUCLEOTIDE SEQUENCE [LARGE SCALE GENOMIC DNA]</scope>
    <source>
        <strain evidence="5">CGMCC 1.15419</strain>
    </source>
</reference>
<gene>
    <name evidence="4" type="ORF">GCM10011402_02920</name>
</gene>
<keyword evidence="1 2" id="KW-0732">Signal</keyword>
<evidence type="ECO:0000313" key="5">
    <source>
        <dbReference type="Proteomes" id="UP000640509"/>
    </source>
</evidence>
<feature type="domain" description="Outer membrane protein beta-barrel" evidence="3">
    <location>
        <begin position="8"/>
        <end position="168"/>
    </location>
</feature>